<dbReference type="Proteomes" id="UP000299102">
    <property type="component" value="Unassembled WGS sequence"/>
</dbReference>
<evidence type="ECO:0000256" key="1">
    <source>
        <dbReference type="SAM" id="MobiDB-lite"/>
    </source>
</evidence>
<gene>
    <name evidence="2" type="ORF">EVAR_11359_1</name>
</gene>
<dbReference type="EMBL" id="BGZK01000113">
    <property type="protein sequence ID" value="GBP19969.1"/>
    <property type="molecule type" value="Genomic_DNA"/>
</dbReference>
<name>A0A4C1U108_EUMVA</name>
<proteinExistence type="predicted"/>
<protein>
    <submittedName>
        <fullName evidence="2">Uncharacterized protein</fullName>
    </submittedName>
</protein>
<organism evidence="2 3">
    <name type="scientific">Eumeta variegata</name>
    <name type="common">Bagworm moth</name>
    <name type="synonym">Eumeta japonica</name>
    <dbReference type="NCBI Taxonomy" id="151549"/>
    <lineage>
        <taxon>Eukaryota</taxon>
        <taxon>Metazoa</taxon>
        <taxon>Ecdysozoa</taxon>
        <taxon>Arthropoda</taxon>
        <taxon>Hexapoda</taxon>
        <taxon>Insecta</taxon>
        <taxon>Pterygota</taxon>
        <taxon>Neoptera</taxon>
        <taxon>Endopterygota</taxon>
        <taxon>Lepidoptera</taxon>
        <taxon>Glossata</taxon>
        <taxon>Ditrysia</taxon>
        <taxon>Tineoidea</taxon>
        <taxon>Psychidae</taxon>
        <taxon>Oiketicinae</taxon>
        <taxon>Eumeta</taxon>
    </lineage>
</organism>
<accession>A0A4C1U108</accession>
<reference evidence="2 3" key="1">
    <citation type="journal article" date="2019" name="Commun. Biol.">
        <title>The bagworm genome reveals a unique fibroin gene that provides high tensile strength.</title>
        <authorList>
            <person name="Kono N."/>
            <person name="Nakamura H."/>
            <person name="Ohtoshi R."/>
            <person name="Tomita M."/>
            <person name="Numata K."/>
            <person name="Arakawa K."/>
        </authorList>
    </citation>
    <scope>NUCLEOTIDE SEQUENCE [LARGE SCALE GENOMIC DNA]</scope>
</reference>
<dbReference type="AlphaFoldDB" id="A0A4C1U108"/>
<comment type="caution">
    <text evidence="2">The sequence shown here is derived from an EMBL/GenBank/DDBJ whole genome shotgun (WGS) entry which is preliminary data.</text>
</comment>
<feature type="region of interest" description="Disordered" evidence="1">
    <location>
        <begin position="69"/>
        <end position="108"/>
    </location>
</feature>
<keyword evidence="3" id="KW-1185">Reference proteome</keyword>
<evidence type="ECO:0000313" key="3">
    <source>
        <dbReference type="Proteomes" id="UP000299102"/>
    </source>
</evidence>
<evidence type="ECO:0000313" key="2">
    <source>
        <dbReference type="EMBL" id="GBP19969.1"/>
    </source>
</evidence>
<sequence length="108" mass="12325">MSRVGLQVNKQLRRKQSAVTCLLAEHYLQLSKHFVSNMPNAYFVEWLNESSESDSDDIDLNFVALECDPDSASEKEGSEGEETINEQQKTESNDVNESLYNFGKNQFK</sequence>